<sequence>MFRIDPVFTEAAAAVSGREGTVLLVADGPDRPDLLLIDRMAGLYAIDLDPNGTSSDDRQPWVSINRKRAELRESLTGLGPPAVGAAVVLGAAAGRLLDPDQPHAKRIVLSRQDLTDPAWPDHLPRRPIPDAEFTAIVDRLAPSVVFSKSGRTGATDPGAADRAAARFQLDTSQAVTALAPISDVAVATGPPGSGKTLLLAARARELRRVHPDWEIAVLVYNRALVPYVTRLVNDPSVLVTTVGKFAHRLGFRMDLNGGDGASKDLTKARARGIPQAFDALLVDELQDFDPAWLQFALDTVRPGRGGALLVGDQAQGLYRDVDLPSALTGRDVVRHTLARPYRSTKQVLRAASVLTGQHVAGIDGAPDGQPVDLIWADSKNAQLDCVVWEIAALLADGRRQPGEIAVLLTQWRGLTKLRAALTSANIPFQVFDRNDPSGFDSSTSTVKVITVHSGKGYEFPIVFLVGLETLPAGIDEPTRQRERVGFVGATRAADQLLITYTKSTAHVDRLAALSPDVRRWTWPDDYKINNHKEVK</sequence>
<evidence type="ECO:0000313" key="6">
    <source>
        <dbReference type="EMBL" id="KAB8185992.1"/>
    </source>
</evidence>
<keyword evidence="7" id="KW-1185">Reference proteome</keyword>
<keyword evidence="4" id="KW-0067">ATP-binding</keyword>
<reference evidence="6 7" key="1">
    <citation type="submission" date="2019-10" db="EMBL/GenBank/DDBJ databases">
        <title>Nonomuraea sp. nov., isolated from Phyllanthus amarus.</title>
        <authorList>
            <person name="Klykleung N."/>
            <person name="Tanasupawat S."/>
        </authorList>
    </citation>
    <scope>NUCLEOTIDE SEQUENCE [LARGE SCALE GENOMIC DNA]</scope>
    <source>
        <strain evidence="6 7">CR1-09</strain>
    </source>
</reference>
<dbReference type="Pfam" id="PF13361">
    <property type="entry name" value="UvrD_C"/>
    <property type="match status" value="1"/>
</dbReference>
<comment type="caution">
    <text evidence="6">The sequence shown here is derived from an EMBL/GenBank/DDBJ whole genome shotgun (WGS) entry which is preliminary data.</text>
</comment>
<evidence type="ECO:0000256" key="1">
    <source>
        <dbReference type="ARBA" id="ARBA00022741"/>
    </source>
</evidence>
<protein>
    <submittedName>
        <fullName evidence="6">AAA family ATPase</fullName>
    </submittedName>
</protein>
<dbReference type="SUPFAM" id="SSF52540">
    <property type="entry name" value="P-loop containing nucleoside triphosphate hydrolases"/>
    <property type="match status" value="1"/>
</dbReference>
<organism evidence="6 7">
    <name type="scientific">Microbispora catharanthi</name>
    <dbReference type="NCBI Taxonomy" id="1712871"/>
    <lineage>
        <taxon>Bacteria</taxon>
        <taxon>Bacillati</taxon>
        <taxon>Actinomycetota</taxon>
        <taxon>Actinomycetes</taxon>
        <taxon>Streptosporangiales</taxon>
        <taxon>Streptosporangiaceae</taxon>
        <taxon>Microbispora</taxon>
    </lineage>
</organism>
<evidence type="ECO:0000256" key="3">
    <source>
        <dbReference type="ARBA" id="ARBA00022806"/>
    </source>
</evidence>
<dbReference type="GO" id="GO:0016787">
    <property type="term" value="F:hydrolase activity"/>
    <property type="evidence" value="ECO:0007669"/>
    <property type="project" value="UniProtKB-KW"/>
</dbReference>
<dbReference type="EMBL" id="VDMA02000004">
    <property type="protein sequence ID" value="KAB8185992.1"/>
    <property type="molecule type" value="Genomic_DNA"/>
</dbReference>
<name>A0A5N6BZY9_9ACTN</name>
<feature type="domain" description="UvrD-like helicase C-terminal" evidence="5">
    <location>
        <begin position="441"/>
        <end position="502"/>
    </location>
</feature>
<dbReference type="GO" id="GO:0005524">
    <property type="term" value="F:ATP binding"/>
    <property type="evidence" value="ECO:0007669"/>
    <property type="project" value="UniProtKB-KW"/>
</dbReference>
<accession>A0A5N6BZY9</accession>
<dbReference type="Pfam" id="PF13245">
    <property type="entry name" value="AAA_19"/>
    <property type="match status" value="1"/>
</dbReference>
<evidence type="ECO:0000256" key="4">
    <source>
        <dbReference type="ARBA" id="ARBA00022840"/>
    </source>
</evidence>
<keyword evidence="3" id="KW-0347">Helicase</keyword>
<evidence type="ECO:0000256" key="2">
    <source>
        <dbReference type="ARBA" id="ARBA00022801"/>
    </source>
</evidence>
<gene>
    <name evidence="6" type="ORF">FH610_009560</name>
</gene>
<dbReference type="GO" id="GO:0003677">
    <property type="term" value="F:DNA binding"/>
    <property type="evidence" value="ECO:0007669"/>
    <property type="project" value="InterPro"/>
</dbReference>
<dbReference type="PANTHER" id="PTHR11070:SF2">
    <property type="entry name" value="ATP-DEPENDENT DNA HELICASE SRS2"/>
    <property type="match status" value="1"/>
</dbReference>
<dbReference type="RefSeq" id="WP_139573937.1">
    <property type="nucleotide sequence ID" value="NZ_VDMA02000004.1"/>
</dbReference>
<dbReference type="Gene3D" id="3.40.50.300">
    <property type="entry name" value="P-loop containing nucleotide triphosphate hydrolases"/>
    <property type="match status" value="2"/>
</dbReference>
<dbReference type="InterPro" id="IPR014017">
    <property type="entry name" value="DNA_helicase_UvrD-like_C"/>
</dbReference>
<dbReference type="InterPro" id="IPR027417">
    <property type="entry name" value="P-loop_NTPase"/>
</dbReference>
<dbReference type="PANTHER" id="PTHR11070">
    <property type="entry name" value="UVRD / RECB / PCRA DNA HELICASE FAMILY MEMBER"/>
    <property type="match status" value="1"/>
</dbReference>
<dbReference type="InterPro" id="IPR000212">
    <property type="entry name" value="DNA_helicase_UvrD/REP"/>
</dbReference>
<proteinExistence type="predicted"/>
<evidence type="ECO:0000259" key="5">
    <source>
        <dbReference type="Pfam" id="PF13361"/>
    </source>
</evidence>
<dbReference type="Proteomes" id="UP000313066">
    <property type="component" value="Unassembled WGS sequence"/>
</dbReference>
<keyword evidence="1" id="KW-0547">Nucleotide-binding</keyword>
<keyword evidence="2" id="KW-0378">Hydrolase</keyword>
<dbReference type="GO" id="GO:0000725">
    <property type="term" value="P:recombinational repair"/>
    <property type="evidence" value="ECO:0007669"/>
    <property type="project" value="TreeGrafter"/>
</dbReference>
<dbReference type="GO" id="GO:0043138">
    <property type="term" value="F:3'-5' DNA helicase activity"/>
    <property type="evidence" value="ECO:0007669"/>
    <property type="project" value="TreeGrafter"/>
</dbReference>
<dbReference type="AlphaFoldDB" id="A0A5N6BZY9"/>
<evidence type="ECO:0000313" key="7">
    <source>
        <dbReference type="Proteomes" id="UP000313066"/>
    </source>
</evidence>